<protein>
    <submittedName>
        <fullName evidence="1">Uncharacterized protein</fullName>
    </submittedName>
</protein>
<name>A0A0E9QMS1_ANGAN</name>
<sequence length="32" mass="3891">MHERVASVQHLPKSPYLYSFCQFNRELYPVFC</sequence>
<evidence type="ECO:0000313" key="1">
    <source>
        <dbReference type="EMBL" id="JAH17792.1"/>
    </source>
</evidence>
<reference evidence="1" key="1">
    <citation type="submission" date="2014-11" db="EMBL/GenBank/DDBJ databases">
        <authorList>
            <person name="Amaro Gonzalez C."/>
        </authorList>
    </citation>
    <scope>NUCLEOTIDE SEQUENCE</scope>
</reference>
<organism evidence="1">
    <name type="scientific">Anguilla anguilla</name>
    <name type="common">European freshwater eel</name>
    <name type="synonym">Muraena anguilla</name>
    <dbReference type="NCBI Taxonomy" id="7936"/>
    <lineage>
        <taxon>Eukaryota</taxon>
        <taxon>Metazoa</taxon>
        <taxon>Chordata</taxon>
        <taxon>Craniata</taxon>
        <taxon>Vertebrata</taxon>
        <taxon>Euteleostomi</taxon>
        <taxon>Actinopterygii</taxon>
        <taxon>Neopterygii</taxon>
        <taxon>Teleostei</taxon>
        <taxon>Anguilliformes</taxon>
        <taxon>Anguillidae</taxon>
        <taxon>Anguilla</taxon>
    </lineage>
</organism>
<dbReference type="EMBL" id="GBXM01090785">
    <property type="protein sequence ID" value="JAH17792.1"/>
    <property type="molecule type" value="Transcribed_RNA"/>
</dbReference>
<proteinExistence type="predicted"/>
<accession>A0A0E9QMS1</accession>
<reference evidence="1" key="2">
    <citation type="journal article" date="2015" name="Fish Shellfish Immunol.">
        <title>Early steps in the European eel (Anguilla anguilla)-Vibrio vulnificus interaction in the gills: Role of the RtxA13 toxin.</title>
        <authorList>
            <person name="Callol A."/>
            <person name="Pajuelo D."/>
            <person name="Ebbesson L."/>
            <person name="Teles M."/>
            <person name="MacKenzie S."/>
            <person name="Amaro C."/>
        </authorList>
    </citation>
    <scope>NUCLEOTIDE SEQUENCE</scope>
</reference>
<dbReference type="AlphaFoldDB" id="A0A0E9QMS1"/>